<dbReference type="AlphaFoldDB" id="A0A6J7VRR9"/>
<protein>
    <submittedName>
        <fullName evidence="1">Unannotated protein</fullName>
    </submittedName>
</protein>
<proteinExistence type="predicted"/>
<gene>
    <name evidence="1" type="ORF">UFOPK4410_00590</name>
</gene>
<organism evidence="1">
    <name type="scientific">freshwater metagenome</name>
    <dbReference type="NCBI Taxonomy" id="449393"/>
    <lineage>
        <taxon>unclassified sequences</taxon>
        <taxon>metagenomes</taxon>
        <taxon>ecological metagenomes</taxon>
    </lineage>
</organism>
<reference evidence="1" key="1">
    <citation type="submission" date="2020-05" db="EMBL/GenBank/DDBJ databases">
        <authorList>
            <person name="Chiriac C."/>
            <person name="Salcher M."/>
            <person name="Ghai R."/>
            <person name="Kavagutti S V."/>
        </authorList>
    </citation>
    <scope>NUCLEOTIDE SEQUENCE</scope>
</reference>
<dbReference type="EMBL" id="CAFBRV010000043">
    <property type="protein sequence ID" value="CAB5112208.1"/>
    <property type="molecule type" value="Genomic_DNA"/>
</dbReference>
<accession>A0A6J7VRR9</accession>
<sequence>MLAITGSKAIIRKVPILGHGVGLAHMKWSGAFCFDTEKANRLAREGFEH</sequence>
<evidence type="ECO:0000313" key="1">
    <source>
        <dbReference type="EMBL" id="CAB5112208.1"/>
    </source>
</evidence>
<name>A0A6J7VRR9_9ZZZZ</name>